<organism evidence="2">
    <name type="scientific">Myoviridae sp. cte0t5</name>
    <dbReference type="NCBI Taxonomy" id="2823549"/>
    <lineage>
        <taxon>Viruses</taxon>
        <taxon>Duplodnaviria</taxon>
        <taxon>Heunggongvirae</taxon>
        <taxon>Uroviricota</taxon>
        <taxon>Caudoviricetes</taxon>
    </lineage>
</organism>
<reference evidence="2" key="1">
    <citation type="journal article" date="2021" name="Proc. Natl. Acad. Sci. U.S.A.">
        <title>A Catalog of Tens of Thousands of Viruses from Human Metagenomes Reveals Hidden Associations with Chronic Diseases.</title>
        <authorList>
            <person name="Tisza M.J."/>
            <person name="Buck C.B."/>
        </authorList>
    </citation>
    <scope>NUCLEOTIDE SEQUENCE</scope>
    <source>
        <strain evidence="2">Cte0t5</strain>
    </source>
</reference>
<evidence type="ECO:0000313" key="2">
    <source>
        <dbReference type="EMBL" id="DAD69291.1"/>
    </source>
</evidence>
<accession>A0A8S5LHG7</accession>
<dbReference type="EMBL" id="BK014717">
    <property type="protein sequence ID" value="DAD69291.1"/>
    <property type="molecule type" value="Genomic_DNA"/>
</dbReference>
<sequence>MTAYTSRLFRGIPRPPPQTPGGGLPNPPLKVVRDRRDAAAAVRRRPCPDRYRPAHPSLYELDRALDPPSPGRGRSDSDRIPSRSGSQGSPRFLRFLPGSSLQDVNAVTQINFSK</sequence>
<proteinExistence type="predicted"/>
<name>A0A8S5LHG7_9CAUD</name>
<evidence type="ECO:0000256" key="1">
    <source>
        <dbReference type="SAM" id="MobiDB-lite"/>
    </source>
</evidence>
<feature type="region of interest" description="Disordered" evidence="1">
    <location>
        <begin position="1"/>
        <end position="96"/>
    </location>
</feature>
<protein>
    <submittedName>
        <fullName evidence="2">Uncharacterized protein</fullName>
    </submittedName>
</protein>